<name>A0A0U3UIC6_9BACT</name>
<sequence>MPVTAARWLAAGLLVATAFAARAQTPATDWNGFDVSKLGVPKSGLANGGQARDGIPALSAPKFKPANEVGVGFEDRVVGVVVDGVARAYPRNVLIWHEVVNDRVGAVPFVIVYSPLTGAVAGFSAKSGVGADQFGVSGLLYNSGTLLYDQASKSLWLPTEGLAIAGPRKGQSLTAIVATETSWADWLTRYPKTQVLTADTGYERPYGKDPYADYAANSELRFPVAEHSDRYHPKEPVLVIGRNGHYRAYPFVELASHDKPFTDEFAGGTYRIDFNYPDQRVLVTDVDGRPVPVATEYWFAWHAGHPTDPVYSAPTGDLAPH</sequence>
<reference evidence="2" key="1">
    <citation type="submission" date="2015-10" db="EMBL/GenBank/DDBJ databases">
        <title>Biosynthesis of SCL-MCL polyhydroxyalkanoates by metagenomic clones in Pseudomonas putida.</title>
        <authorList>
            <person name="Cheng J."/>
            <person name="Charles T.C."/>
        </authorList>
    </citation>
    <scope>NUCLEOTIDE SEQUENCE</scope>
</reference>
<accession>A0A0U3UIC6</accession>
<proteinExistence type="predicted"/>
<dbReference type="Pfam" id="PF11376">
    <property type="entry name" value="DUF3179"/>
    <property type="match status" value="1"/>
</dbReference>
<dbReference type="InterPro" id="IPR021516">
    <property type="entry name" value="DUF3179"/>
</dbReference>
<keyword evidence="1" id="KW-0732">Signal</keyword>
<feature type="chain" id="PRO_5006846024" description="DUF3179 domain-containing protein" evidence="1">
    <location>
        <begin position="24"/>
        <end position="321"/>
    </location>
</feature>
<dbReference type="EMBL" id="KT944274">
    <property type="protein sequence ID" value="ALV86735.1"/>
    <property type="molecule type" value="Genomic_DNA"/>
</dbReference>
<evidence type="ECO:0008006" key="3">
    <source>
        <dbReference type="Google" id="ProtNLM"/>
    </source>
</evidence>
<organism evidence="2">
    <name type="scientific">uncultured bacterium P2N8</name>
    <dbReference type="NCBI Taxonomy" id="1748285"/>
    <lineage>
        <taxon>Bacteria</taxon>
        <taxon>environmental samples</taxon>
    </lineage>
</organism>
<evidence type="ECO:0000256" key="1">
    <source>
        <dbReference type="SAM" id="SignalP"/>
    </source>
</evidence>
<feature type="signal peptide" evidence="1">
    <location>
        <begin position="1"/>
        <end position="23"/>
    </location>
</feature>
<protein>
    <recommendedName>
        <fullName evidence="3">DUF3179 domain-containing protein</fullName>
    </recommendedName>
</protein>
<dbReference type="AlphaFoldDB" id="A0A0U3UIC6"/>
<evidence type="ECO:0000313" key="2">
    <source>
        <dbReference type="EMBL" id="ALV86735.1"/>
    </source>
</evidence>